<keyword evidence="3" id="KW-1185">Reference proteome</keyword>
<feature type="domain" description="BTB" evidence="1">
    <location>
        <begin position="25"/>
        <end position="95"/>
    </location>
</feature>
<organism evidence="2 3">
    <name type="scientific">Neofusicoccum ribis</name>
    <dbReference type="NCBI Taxonomy" id="45134"/>
    <lineage>
        <taxon>Eukaryota</taxon>
        <taxon>Fungi</taxon>
        <taxon>Dikarya</taxon>
        <taxon>Ascomycota</taxon>
        <taxon>Pezizomycotina</taxon>
        <taxon>Dothideomycetes</taxon>
        <taxon>Dothideomycetes incertae sedis</taxon>
        <taxon>Botryosphaeriales</taxon>
        <taxon>Botryosphaeriaceae</taxon>
        <taxon>Neofusicoccum</taxon>
    </lineage>
</organism>
<dbReference type="PANTHER" id="PTHR47843:SF5">
    <property type="entry name" value="BTB_POZ DOMAIN PROTEIN"/>
    <property type="match status" value="1"/>
</dbReference>
<proteinExistence type="predicted"/>
<gene>
    <name evidence="2" type="ORF">SLS56_012060</name>
</gene>
<name>A0ABR3S9X3_9PEZI</name>
<dbReference type="Proteomes" id="UP001521116">
    <property type="component" value="Unassembled WGS sequence"/>
</dbReference>
<evidence type="ECO:0000259" key="1">
    <source>
        <dbReference type="PROSITE" id="PS50097"/>
    </source>
</evidence>
<accession>A0ABR3S9X3</accession>
<dbReference type="Gene3D" id="3.30.710.10">
    <property type="entry name" value="Potassium Channel Kv1.1, Chain A"/>
    <property type="match status" value="1"/>
</dbReference>
<dbReference type="EMBL" id="JAJVDC020000373">
    <property type="protein sequence ID" value="KAL1614604.1"/>
    <property type="molecule type" value="Genomic_DNA"/>
</dbReference>
<evidence type="ECO:0000313" key="2">
    <source>
        <dbReference type="EMBL" id="KAL1614604.1"/>
    </source>
</evidence>
<reference evidence="2 3" key="1">
    <citation type="submission" date="2024-02" db="EMBL/GenBank/DDBJ databases">
        <title>De novo assembly and annotation of 12 fungi associated with fruit tree decline syndrome in Ontario, Canada.</title>
        <authorList>
            <person name="Sulman M."/>
            <person name="Ellouze W."/>
            <person name="Ilyukhin E."/>
        </authorList>
    </citation>
    <scope>NUCLEOTIDE SEQUENCE [LARGE SCALE GENOMIC DNA]</scope>
    <source>
        <strain evidence="2 3">M1-105</strain>
    </source>
</reference>
<comment type="caution">
    <text evidence="2">The sequence shown here is derived from an EMBL/GenBank/DDBJ whole genome shotgun (WGS) entry which is preliminary data.</text>
</comment>
<protein>
    <recommendedName>
        <fullName evidence="1">BTB domain-containing protein</fullName>
    </recommendedName>
</protein>
<dbReference type="InterPro" id="IPR011333">
    <property type="entry name" value="SKP1/BTB/POZ_sf"/>
</dbReference>
<dbReference type="InterPro" id="IPR000210">
    <property type="entry name" value="BTB/POZ_dom"/>
</dbReference>
<sequence>MGASQSSQEAFMRGIANLFNSTLYSDVQVRCKNGDTYPCHTVVLCTQSKFLAQALDPKLGSKGSQGNIITISDEDPMIVKAVLEFLYRFDYSVPKGMSLEAQLDLHIRIYNVGKFQDVEGLRDTTKFHFLALLEETYKRSMFGTAVRLAYGATTGSDHGLKDILVECAMDKFDELKKDQKFLDVMSEVSTFSRDLALAISKGKVCENAKVQSSQNRVVYFPNSPNLAIHQRLYGNLRNFICNALNLC</sequence>
<dbReference type="PANTHER" id="PTHR47843">
    <property type="entry name" value="BTB DOMAIN-CONTAINING PROTEIN-RELATED"/>
    <property type="match status" value="1"/>
</dbReference>
<evidence type="ECO:0000313" key="3">
    <source>
        <dbReference type="Proteomes" id="UP001521116"/>
    </source>
</evidence>
<dbReference type="CDD" id="cd18186">
    <property type="entry name" value="BTB_POZ_ZBTB_KLHL-like"/>
    <property type="match status" value="1"/>
</dbReference>
<dbReference type="PROSITE" id="PS50097">
    <property type="entry name" value="BTB"/>
    <property type="match status" value="1"/>
</dbReference>
<dbReference type="SUPFAM" id="SSF54695">
    <property type="entry name" value="POZ domain"/>
    <property type="match status" value="1"/>
</dbReference>
<dbReference type="Pfam" id="PF00651">
    <property type="entry name" value="BTB"/>
    <property type="match status" value="1"/>
</dbReference>